<evidence type="ECO:0000256" key="2">
    <source>
        <dbReference type="ARBA" id="ARBA00022692"/>
    </source>
</evidence>
<keyword evidence="2 5" id="KW-0812">Transmembrane</keyword>
<feature type="transmembrane region" description="Helical" evidence="5">
    <location>
        <begin position="31"/>
        <end position="49"/>
    </location>
</feature>
<reference evidence="7 8" key="1">
    <citation type="submission" date="2016-06" db="EMBL/GenBank/DDBJ databases">
        <title>Insight into the functional genes involving in sulfur oxidation in Pearl River water.</title>
        <authorList>
            <person name="Luo J."/>
            <person name="Tan X."/>
            <person name="Lin W."/>
        </authorList>
    </citation>
    <scope>NUCLEOTIDE SEQUENCE [LARGE SCALE GENOMIC DNA]</scope>
    <source>
        <strain evidence="7 8">LS2</strain>
    </source>
</reference>
<evidence type="ECO:0000256" key="5">
    <source>
        <dbReference type="SAM" id="Phobius"/>
    </source>
</evidence>
<sequence length="158" mass="17393">MENIMVQFDFWGWLILAVALIAIEVLAPSSFFLWMGIAAALVGGILFLIPGLDWPYQIALFALLSVVTVFIGRRVFRPQRQETDHPTLNQRGAQYIGRHFTLEEPIVNGVGWLRVGDSRWRALGTDMPAGTVVQVVSVDSTNLVVEAAQAATARGKTV</sequence>
<dbReference type="STRING" id="1860122.A9404_07215"/>
<evidence type="ECO:0000256" key="4">
    <source>
        <dbReference type="ARBA" id="ARBA00023136"/>
    </source>
</evidence>
<dbReference type="InterPro" id="IPR052165">
    <property type="entry name" value="Membrane_assoc_protease"/>
</dbReference>
<dbReference type="Proteomes" id="UP000078596">
    <property type="component" value="Chromosome"/>
</dbReference>
<dbReference type="PANTHER" id="PTHR33507">
    <property type="entry name" value="INNER MEMBRANE PROTEIN YBBJ"/>
    <property type="match status" value="1"/>
</dbReference>
<dbReference type="OrthoDB" id="9810336at2"/>
<accession>A0A191ZH73</accession>
<comment type="subcellular location">
    <subcellularLocation>
        <location evidence="1">Membrane</location>
        <topology evidence="1">Multi-pass membrane protein</topology>
    </subcellularLocation>
</comment>
<evidence type="ECO:0000256" key="3">
    <source>
        <dbReference type="ARBA" id="ARBA00022989"/>
    </source>
</evidence>
<evidence type="ECO:0000259" key="6">
    <source>
        <dbReference type="Pfam" id="PF01957"/>
    </source>
</evidence>
<feature type="transmembrane region" description="Helical" evidence="5">
    <location>
        <begin position="55"/>
        <end position="72"/>
    </location>
</feature>
<evidence type="ECO:0000313" key="8">
    <source>
        <dbReference type="Proteomes" id="UP000078596"/>
    </source>
</evidence>
<dbReference type="Pfam" id="PF01957">
    <property type="entry name" value="NfeD"/>
    <property type="match status" value="1"/>
</dbReference>
<proteinExistence type="predicted"/>
<keyword evidence="4 5" id="KW-0472">Membrane</keyword>
<dbReference type="KEGG" id="haz:A9404_07215"/>
<dbReference type="InterPro" id="IPR002810">
    <property type="entry name" value="NfeD-like_C"/>
</dbReference>
<gene>
    <name evidence="7" type="ORF">A9404_07215</name>
</gene>
<protein>
    <recommendedName>
        <fullName evidence="6">NfeD-like C-terminal domain-containing protein</fullName>
    </recommendedName>
</protein>
<dbReference type="PANTHER" id="PTHR33507:SF3">
    <property type="entry name" value="INNER MEMBRANE PROTEIN YBBJ"/>
    <property type="match status" value="1"/>
</dbReference>
<keyword evidence="3 5" id="KW-1133">Transmembrane helix</keyword>
<keyword evidence="8" id="KW-1185">Reference proteome</keyword>
<dbReference type="InterPro" id="IPR012340">
    <property type="entry name" value="NA-bd_OB-fold"/>
</dbReference>
<evidence type="ECO:0000313" key="7">
    <source>
        <dbReference type="EMBL" id="ANJ67202.1"/>
    </source>
</evidence>
<feature type="transmembrane region" description="Helical" evidence="5">
    <location>
        <begin position="6"/>
        <end position="26"/>
    </location>
</feature>
<dbReference type="GO" id="GO:0005886">
    <property type="term" value="C:plasma membrane"/>
    <property type="evidence" value="ECO:0007669"/>
    <property type="project" value="TreeGrafter"/>
</dbReference>
<feature type="domain" description="NfeD-like C-terminal" evidence="6">
    <location>
        <begin position="93"/>
        <end position="146"/>
    </location>
</feature>
<dbReference type="EMBL" id="CP016027">
    <property type="protein sequence ID" value="ANJ67202.1"/>
    <property type="molecule type" value="Genomic_DNA"/>
</dbReference>
<name>A0A191ZH73_9GAMM</name>
<evidence type="ECO:0000256" key="1">
    <source>
        <dbReference type="ARBA" id="ARBA00004141"/>
    </source>
</evidence>
<dbReference type="AlphaFoldDB" id="A0A191ZH73"/>
<organism evidence="7 8">
    <name type="scientific">Halothiobacillus diazotrophicus</name>
    <dbReference type="NCBI Taxonomy" id="1860122"/>
    <lineage>
        <taxon>Bacteria</taxon>
        <taxon>Pseudomonadati</taxon>
        <taxon>Pseudomonadota</taxon>
        <taxon>Gammaproteobacteria</taxon>
        <taxon>Chromatiales</taxon>
        <taxon>Halothiobacillaceae</taxon>
        <taxon>Halothiobacillus</taxon>
    </lineage>
</organism>
<dbReference type="Gene3D" id="2.40.50.140">
    <property type="entry name" value="Nucleic acid-binding proteins"/>
    <property type="match status" value="1"/>
</dbReference>